<dbReference type="AlphaFoldDB" id="A0A438DA31"/>
<dbReference type="InterPro" id="IPR018289">
    <property type="entry name" value="MULE_transposase_dom"/>
</dbReference>
<comment type="caution">
    <text evidence="2">The sequence shown here is derived from an EMBL/GenBank/DDBJ whole genome shotgun (WGS) entry which is preliminary data.</text>
</comment>
<evidence type="ECO:0000313" key="3">
    <source>
        <dbReference type="Proteomes" id="UP000288805"/>
    </source>
</evidence>
<evidence type="ECO:0000259" key="1">
    <source>
        <dbReference type="Pfam" id="PF10551"/>
    </source>
</evidence>
<evidence type="ECO:0000313" key="2">
    <source>
        <dbReference type="EMBL" id="RVW32294.1"/>
    </source>
</evidence>
<proteinExistence type="predicted"/>
<dbReference type="PANTHER" id="PTHR47718">
    <property type="entry name" value="OS01G0519700 PROTEIN"/>
    <property type="match status" value="1"/>
</dbReference>
<accession>A0A438DA31</accession>
<dbReference type="Pfam" id="PF10551">
    <property type="entry name" value="MULE"/>
    <property type="match status" value="1"/>
</dbReference>
<protein>
    <recommendedName>
        <fullName evidence="1">MULE transposase domain-containing protein</fullName>
    </recommendedName>
</protein>
<sequence>MEKTIKQEFEVKDEDVVNDDAYTGGTYQLGGNGLKEKVLKGISIEEVYKLQFNCIDEVEIFYNMTNAYKKPLVVLVGVNHHHQTVVFGCVLLMNESIGTYEWVLETFLIATKCIHECAYKDVTNIFARCMFMRGNVEEFEKVWHEMIEKLGLNENCWVTEIYGKRKR</sequence>
<reference evidence="2 3" key="1">
    <citation type="journal article" date="2018" name="PLoS Genet.">
        <title>Population sequencing reveals clonal diversity and ancestral inbreeding in the grapevine cultivar Chardonnay.</title>
        <authorList>
            <person name="Roach M.J."/>
            <person name="Johnson D.L."/>
            <person name="Bohlmann J."/>
            <person name="van Vuuren H.J."/>
            <person name="Jones S.J."/>
            <person name="Pretorius I.S."/>
            <person name="Schmidt S.A."/>
            <person name="Borneman A.R."/>
        </authorList>
    </citation>
    <scope>NUCLEOTIDE SEQUENCE [LARGE SCALE GENOMIC DNA]</scope>
    <source>
        <strain evidence="3">cv. Chardonnay</strain>
        <tissue evidence="2">Leaf</tissue>
    </source>
</reference>
<name>A0A438DA31_VITVI</name>
<dbReference type="EMBL" id="QGNW01001722">
    <property type="protein sequence ID" value="RVW32294.1"/>
    <property type="molecule type" value="Genomic_DNA"/>
</dbReference>
<organism evidence="2 3">
    <name type="scientific">Vitis vinifera</name>
    <name type="common">Grape</name>
    <dbReference type="NCBI Taxonomy" id="29760"/>
    <lineage>
        <taxon>Eukaryota</taxon>
        <taxon>Viridiplantae</taxon>
        <taxon>Streptophyta</taxon>
        <taxon>Embryophyta</taxon>
        <taxon>Tracheophyta</taxon>
        <taxon>Spermatophyta</taxon>
        <taxon>Magnoliopsida</taxon>
        <taxon>eudicotyledons</taxon>
        <taxon>Gunneridae</taxon>
        <taxon>Pentapetalae</taxon>
        <taxon>rosids</taxon>
        <taxon>Vitales</taxon>
        <taxon>Vitaceae</taxon>
        <taxon>Viteae</taxon>
        <taxon>Vitis</taxon>
    </lineage>
</organism>
<feature type="domain" description="MULE transposase" evidence="1">
    <location>
        <begin position="65"/>
        <end position="110"/>
    </location>
</feature>
<dbReference type="PANTHER" id="PTHR47718:SF15">
    <property type="entry name" value="PROTEIN FAR1-RELATED SEQUENCE 5-LIKE"/>
    <property type="match status" value="1"/>
</dbReference>
<dbReference type="Proteomes" id="UP000288805">
    <property type="component" value="Unassembled WGS sequence"/>
</dbReference>
<gene>
    <name evidence="2" type="ORF">CK203_078999</name>
</gene>